<accession>A0ABS0ETQ3</accession>
<comment type="caution">
    <text evidence="2">The sequence shown here is derived from an EMBL/GenBank/DDBJ whole genome shotgun (WGS) entry which is preliminary data.</text>
</comment>
<dbReference type="EMBL" id="JADOEL010000008">
    <property type="protein sequence ID" value="MBF8178227.1"/>
    <property type="molecule type" value="Genomic_DNA"/>
</dbReference>
<dbReference type="PROSITE" id="PS51257">
    <property type="entry name" value="PROKAR_LIPOPROTEIN"/>
    <property type="match status" value="1"/>
</dbReference>
<dbReference type="Proteomes" id="UP000657372">
    <property type="component" value="Unassembled WGS sequence"/>
</dbReference>
<protein>
    <recommendedName>
        <fullName evidence="4">Lipoprotein</fullName>
    </recommendedName>
</protein>
<gene>
    <name evidence="2" type="ORF">IXC47_11080</name>
</gene>
<evidence type="ECO:0000313" key="2">
    <source>
        <dbReference type="EMBL" id="MBF8178227.1"/>
    </source>
</evidence>
<reference evidence="2 3" key="1">
    <citation type="submission" date="2020-11" db="EMBL/GenBank/DDBJ databases">
        <title>WGS of Herminiimonas contaminans strain Marseille-Q4544 isolated from planarians Schmidtea mediterranea.</title>
        <authorList>
            <person name="Kangale L."/>
        </authorList>
    </citation>
    <scope>NUCLEOTIDE SEQUENCE [LARGE SCALE GENOMIC DNA]</scope>
    <source>
        <strain evidence="2 3">Marseille-Q4544</strain>
    </source>
</reference>
<keyword evidence="1" id="KW-0732">Signal</keyword>
<dbReference type="RefSeq" id="WP_195875691.1">
    <property type="nucleotide sequence ID" value="NZ_JADOEL010000008.1"/>
</dbReference>
<dbReference type="InterPro" id="IPR016875">
    <property type="entry name" value="UCP028200"/>
</dbReference>
<feature type="signal peptide" evidence="1">
    <location>
        <begin position="1"/>
        <end position="30"/>
    </location>
</feature>
<organism evidence="2 3">
    <name type="scientific">Herminiimonas contaminans</name>
    <dbReference type="NCBI Taxonomy" id="1111140"/>
    <lineage>
        <taxon>Bacteria</taxon>
        <taxon>Pseudomonadati</taxon>
        <taxon>Pseudomonadota</taxon>
        <taxon>Betaproteobacteria</taxon>
        <taxon>Burkholderiales</taxon>
        <taxon>Oxalobacteraceae</taxon>
        <taxon>Herminiimonas</taxon>
    </lineage>
</organism>
<evidence type="ECO:0000313" key="3">
    <source>
        <dbReference type="Proteomes" id="UP000657372"/>
    </source>
</evidence>
<sequence>MQNFITRPLRHFAKKATILLMASLLLACSAARLGYSNGETISYWWLDSYVDFDSSQKQWVKERIDKVFVWHRQTQLKEYVRLIDRMRHRDFAAVTQADLLGDYRDVTTQVLEIADKATPDFADLALSLTSEQIANIEKKFAKSNDKFRKEYLVGTSEERQEFRYRKALQQAQYWFGGFSREQEASIRSLSDARPLNNELLMAERLSRQRALLDVLKKIHAEKPGKEAAVAMLKKYVAATVDRYGNQQHQAFFEQSNAANARMVAGIMHMTTPKQKNYFIQTLQDWVNDFNKLAAKAA</sequence>
<proteinExistence type="predicted"/>
<name>A0ABS0ETQ3_9BURK</name>
<keyword evidence="3" id="KW-1185">Reference proteome</keyword>
<feature type="chain" id="PRO_5045873648" description="Lipoprotein" evidence="1">
    <location>
        <begin position="31"/>
        <end position="297"/>
    </location>
</feature>
<dbReference type="PIRSF" id="PIRSF028200">
    <property type="entry name" value="UCP028200"/>
    <property type="match status" value="1"/>
</dbReference>
<dbReference type="Pfam" id="PF19795">
    <property type="entry name" value="DUF6279"/>
    <property type="match status" value="1"/>
</dbReference>
<evidence type="ECO:0000256" key="1">
    <source>
        <dbReference type="SAM" id="SignalP"/>
    </source>
</evidence>
<evidence type="ECO:0008006" key="4">
    <source>
        <dbReference type="Google" id="ProtNLM"/>
    </source>
</evidence>